<reference evidence="4" key="1">
    <citation type="journal article" date="2022" name="Int. J. Syst. Evol. Microbiol.">
        <title>Pseudomonas aegrilactucae sp. nov. and Pseudomonas morbosilactucae sp. nov., pathogens causing bacterial rot of lettuce in Japan.</title>
        <authorList>
            <person name="Sawada H."/>
            <person name="Fujikawa T."/>
            <person name="Satou M."/>
        </authorList>
    </citation>
    <scope>NUCLEOTIDE SEQUENCE</scope>
    <source>
        <strain evidence="4">0166_1</strain>
    </source>
</reference>
<dbReference type="AlphaFoldDB" id="A0A9E7C356"/>
<dbReference type="InterPro" id="IPR036425">
    <property type="entry name" value="MoaB/Mog-like_dom_sf"/>
</dbReference>
<comment type="pathway">
    <text evidence="1">Cofactor biosynthesis; molybdopterin biosynthesis.</text>
</comment>
<dbReference type="SUPFAM" id="SSF53218">
    <property type="entry name" value="Molybdenum cofactor biosynthesis proteins"/>
    <property type="match status" value="1"/>
</dbReference>
<keyword evidence="4" id="KW-0808">Transferase</keyword>
<dbReference type="Pfam" id="PF00994">
    <property type="entry name" value="MoCF_biosynth"/>
    <property type="match status" value="1"/>
</dbReference>
<dbReference type="InterPro" id="IPR001453">
    <property type="entry name" value="MoaB/Mog_dom"/>
</dbReference>
<dbReference type="GO" id="GO:0006777">
    <property type="term" value="P:Mo-molybdopterin cofactor biosynthetic process"/>
    <property type="evidence" value="ECO:0007669"/>
    <property type="project" value="UniProtKB-KW"/>
</dbReference>
<dbReference type="SMART" id="SM00852">
    <property type="entry name" value="MoCF_biosynth"/>
    <property type="match status" value="1"/>
</dbReference>
<keyword evidence="5" id="KW-1185">Reference proteome</keyword>
<keyword evidence="4" id="KW-0548">Nucleotidyltransferase</keyword>
<dbReference type="EC" id="2.7.7.75" evidence="4"/>
<dbReference type="PANTHER" id="PTHR43764:SF1">
    <property type="entry name" value="MOLYBDOPTERIN MOLYBDOTRANSFERASE"/>
    <property type="match status" value="1"/>
</dbReference>
<dbReference type="KEGG" id="sbae:DSM104329_05674"/>
<protein>
    <submittedName>
        <fullName evidence="4">Molybdopterin adenylyltransferase</fullName>
        <ecNumber evidence="4">2.7.7.75</ecNumber>
    </submittedName>
</protein>
<dbReference type="EMBL" id="CP087164">
    <property type="protein sequence ID" value="UGS39241.1"/>
    <property type="molecule type" value="Genomic_DNA"/>
</dbReference>
<evidence type="ECO:0000256" key="1">
    <source>
        <dbReference type="ARBA" id="ARBA00005046"/>
    </source>
</evidence>
<dbReference type="InterPro" id="IPR051920">
    <property type="entry name" value="MPT_Adenylyltrnsfr/MoaC-Rel"/>
</dbReference>
<dbReference type="PANTHER" id="PTHR43764">
    <property type="entry name" value="MOLYBDENUM COFACTOR BIOSYNTHESIS"/>
    <property type="match status" value="1"/>
</dbReference>
<dbReference type="Gene3D" id="3.40.980.10">
    <property type="entry name" value="MoaB/Mog-like domain"/>
    <property type="match status" value="1"/>
</dbReference>
<feature type="domain" description="MoaB/Mog" evidence="3">
    <location>
        <begin position="16"/>
        <end position="159"/>
    </location>
</feature>
<gene>
    <name evidence="4" type="primary">mog</name>
    <name evidence="4" type="ORF">DSM104329_05674</name>
</gene>
<dbReference type="GO" id="GO:0061598">
    <property type="term" value="F:molybdopterin adenylyltransferase activity"/>
    <property type="evidence" value="ECO:0007669"/>
    <property type="project" value="UniProtKB-EC"/>
</dbReference>
<keyword evidence="2" id="KW-0501">Molybdenum cofactor biosynthesis</keyword>
<organism evidence="4 5">
    <name type="scientific">Capillimicrobium parvum</name>
    <dbReference type="NCBI Taxonomy" id="2884022"/>
    <lineage>
        <taxon>Bacteria</taxon>
        <taxon>Bacillati</taxon>
        <taxon>Actinomycetota</taxon>
        <taxon>Thermoleophilia</taxon>
        <taxon>Solirubrobacterales</taxon>
        <taxon>Capillimicrobiaceae</taxon>
        <taxon>Capillimicrobium</taxon>
    </lineage>
</organism>
<name>A0A9E7C356_9ACTN</name>
<dbReference type="CDD" id="cd00886">
    <property type="entry name" value="MogA_MoaB"/>
    <property type="match status" value="1"/>
</dbReference>
<dbReference type="Proteomes" id="UP001162834">
    <property type="component" value="Chromosome"/>
</dbReference>
<evidence type="ECO:0000259" key="3">
    <source>
        <dbReference type="SMART" id="SM00852"/>
    </source>
</evidence>
<evidence type="ECO:0000313" key="4">
    <source>
        <dbReference type="EMBL" id="UGS39241.1"/>
    </source>
</evidence>
<evidence type="ECO:0000256" key="2">
    <source>
        <dbReference type="ARBA" id="ARBA00023150"/>
    </source>
</evidence>
<proteinExistence type="predicted"/>
<evidence type="ECO:0000313" key="5">
    <source>
        <dbReference type="Proteomes" id="UP001162834"/>
    </source>
</evidence>
<dbReference type="NCBIfam" id="TIGR00177">
    <property type="entry name" value="molyb_syn"/>
    <property type="match status" value="1"/>
</dbReference>
<sequence>MGPRPLVNLPRAMRCAVLTVSTSVARQKRDDTSGELLARRAEEAGADVAAMEVVPDDFSLIEDRLFHYVDEGYELVFTTGGTGLTPDDVTPEATRHVIDREVPGLAEAMRAESLRNTPMGALSRGLAGVAAGTLIVNFPGSPKAIDEVFGVVAPVLAHAVATIRGDHRH</sequence>
<accession>A0A9E7C356</accession>